<name>A0AA38VGE6_9PEZI</name>
<feature type="region of interest" description="Disordered" evidence="1">
    <location>
        <begin position="217"/>
        <end position="257"/>
    </location>
</feature>
<feature type="compositionally biased region" description="Basic residues" evidence="1">
    <location>
        <begin position="225"/>
        <end position="237"/>
    </location>
</feature>
<gene>
    <name evidence="2" type="ORF">NKR23_g12137</name>
</gene>
<accession>A0AA38VGE6</accession>
<evidence type="ECO:0000313" key="3">
    <source>
        <dbReference type="Proteomes" id="UP001174694"/>
    </source>
</evidence>
<evidence type="ECO:0000313" key="2">
    <source>
        <dbReference type="EMBL" id="KAJ9130550.1"/>
    </source>
</evidence>
<proteinExistence type="predicted"/>
<reference evidence="2" key="1">
    <citation type="submission" date="2022-07" db="EMBL/GenBank/DDBJ databases">
        <title>Fungi with potential for degradation of polypropylene.</title>
        <authorList>
            <person name="Gostincar C."/>
        </authorList>
    </citation>
    <scope>NUCLEOTIDE SEQUENCE</scope>
    <source>
        <strain evidence="2">EXF-13308</strain>
    </source>
</reference>
<comment type="caution">
    <text evidence="2">The sequence shown here is derived from an EMBL/GenBank/DDBJ whole genome shotgun (WGS) entry which is preliminary data.</text>
</comment>
<dbReference type="EMBL" id="JANBVO010000085">
    <property type="protein sequence ID" value="KAJ9130550.1"/>
    <property type="molecule type" value="Genomic_DNA"/>
</dbReference>
<organism evidence="2 3">
    <name type="scientific">Pleurostoma richardsiae</name>
    <dbReference type="NCBI Taxonomy" id="41990"/>
    <lineage>
        <taxon>Eukaryota</taxon>
        <taxon>Fungi</taxon>
        <taxon>Dikarya</taxon>
        <taxon>Ascomycota</taxon>
        <taxon>Pezizomycotina</taxon>
        <taxon>Sordariomycetes</taxon>
        <taxon>Sordariomycetidae</taxon>
        <taxon>Calosphaeriales</taxon>
        <taxon>Pleurostomataceae</taxon>
        <taxon>Pleurostoma</taxon>
    </lineage>
</organism>
<sequence length="378" mass="42000">MQKAPIAEFGLPEQHSPVSTSRRRMASFPEFFSEPAAEQAGPVVVEGTAGRAPGSTNFEPQWPALDFGQPHLSSLDFPLGPGMMPTGTPQTHDQNAANSQDEIRRLLVMICSRLDKIETTTKAMDSRLEETRGTTSRAYKILEKVWAGEQQAIEGLKALRKGMSSFSQTLFGWLTKLATREDEWGSSFVQTGTPGDEQHSRTPQGLRLAAPMHAQPLHPPAQAKRMPRTRTQRRPPRLSKALPALPSVEEEPPAAPLPLSERRLLADTGRYPPTRVTKTPSMSLLEEKITALQEENEVLHKQIVAKNWEDAQKSRMITLLQMENAQYSREIERRNGTMVHIADTINAAFQEAEGPPSEGSESPQVSIDEVIRIYSQLN</sequence>
<dbReference type="AlphaFoldDB" id="A0AA38VGE6"/>
<dbReference type="Proteomes" id="UP001174694">
    <property type="component" value="Unassembled WGS sequence"/>
</dbReference>
<feature type="region of interest" description="Disordered" evidence="1">
    <location>
        <begin position="1"/>
        <end position="24"/>
    </location>
</feature>
<keyword evidence="3" id="KW-1185">Reference proteome</keyword>
<protein>
    <submittedName>
        <fullName evidence="2">Uncharacterized protein</fullName>
    </submittedName>
</protein>
<evidence type="ECO:0000256" key="1">
    <source>
        <dbReference type="SAM" id="MobiDB-lite"/>
    </source>
</evidence>